<sequence>MAGQELVLIKESLQPKSAKELLEEELGPQLRLFCYEYLIDFDHRRAAVAAQRSSDSGIRLLRNPNISQYIKLLTDELVGESLISRDMVQYELLHRFLPKARGDEPIVGVDRDGVAWSGNVTNMSAYAKAIELMAKHSGFTLPEIVKGGLTINVNLKALGIDIEGQFKEIDDV</sequence>
<dbReference type="GO" id="GO:0051276">
    <property type="term" value="P:chromosome organization"/>
    <property type="evidence" value="ECO:0007669"/>
    <property type="project" value="InterPro"/>
</dbReference>
<dbReference type="InterPro" id="IPR005335">
    <property type="entry name" value="Terminase_ssu"/>
</dbReference>
<dbReference type="Pfam" id="PF03592">
    <property type="entry name" value="Terminase_2"/>
    <property type="match status" value="1"/>
</dbReference>
<protein>
    <submittedName>
        <fullName evidence="1">Uncharacterized protein</fullName>
    </submittedName>
</protein>
<organism evidence="1">
    <name type="scientific">marine sediment metagenome</name>
    <dbReference type="NCBI Taxonomy" id="412755"/>
    <lineage>
        <taxon>unclassified sequences</taxon>
        <taxon>metagenomes</taxon>
        <taxon>ecological metagenomes</taxon>
    </lineage>
</organism>
<dbReference type="Gene3D" id="1.10.10.1400">
    <property type="entry name" value="Terminase, small subunit, N-terminal DNA-binding domain, HTH motif"/>
    <property type="match status" value="1"/>
</dbReference>
<reference evidence="1" key="1">
    <citation type="journal article" date="2015" name="Nature">
        <title>Complex archaea that bridge the gap between prokaryotes and eukaryotes.</title>
        <authorList>
            <person name="Spang A."/>
            <person name="Saw J.H."/>
            <person name="Jorgensen S.L."/>
            <person name="Zaremba-Niedzwiedzka K."/>
            <person name="Martijn J."/>
            <person name="Lind A.E."/>
            <person name="van Eijk R."/>
            <person name="Schleper C."/>
            <person name="Guy L."/>
            <person name="Ettema T.J."/>
        </authorList>
    </citation>
    <scope>NUCLEOTIDE SEQUENCE</scope>
</reference>
<dbReference type="AlphaFoldDB" id="A0A0F9P4I4"/>
<comment type="caution">
    <text evidence="1">The sequence shown here is derived from an EMBL/GenBank/DDBJ whole genome shotgun (WGS) entry which is preliminary data.</text>
</comment>
<dbReference type="EMBL" id="LAZR01003349">
    <property type="protein sequence ID" value="KKN19297.1"/>
    <property type="molecule type" value="Genomic_DNA"/>
</dbReference>
<accession>A0A0F9P4I4</accession>
<evidence type="ECO:0000313" key="1">
    <source>
        <dbReference type="EMBL" id="KKN19297.1"/>
    </source>
</evidence>
<name>A0A0F9P4I4_9ZZZZ</name>
<dbReference type="InterPro" id="IPR038713">
    <property type="entry name" value="Terminase_Gp1_N_sf"/>
</dbReference>
<proteinExistence type="predicted"/>
<gene>
    <name evidence="1" type="ORF">LCGC14_0947260</name>
</gene>